<comment type="caution">
    <text evidence="5">The sequence shown here is derived from an EMBL/GenBank/DDBJ whole genome shotgun (WGS) entry which is preliminary data.</text>
</comment>
<dbReference type="GO" id="GO:0003677">
    <property type="term" value="F:DNA binding"/>
    <property type="evidence" value="ECO:0007669"/>
    <property type="project" value="UniProtKB-KW"/>
</dbReference>
<evidence type="ECO:0000313" key="5">
    <source>
        <dbReference type="EMBL" id="NYD34047.1"/>
    </source>
</evidence>
<keyword evidence="6" id="KW-1185">Reference proteome</keyword>
<dbReference type="PANTHER" id="PTHR33154">
    <property type="entry name" value="TRANSCRIPTIONAL REGULATOR, ARSR FAMILY"/>
    <property type="match status" value="1"/>
</dbReference>
<dbReference type="SUPFAM" id="SSF46785">
    <property type="entry name" value="Winged helix' DNA-binding domain"/>
    <property type="match status" value="1"/>
</dbReference>
<protein>
    <submittedName>
        <fullName evidence="5">DNA-binding transcriptional ArsR family regulator</fullName>
    </submittedName>
</protein>
<keyword evidence="3" id="KW-0804">Transcription</keyword>
<dbReference type="SMART" id="SM00418">
    <property type="entry name" value="HTH_ARSR"/>
    <property type="match status" value="1"/>
</dbReference>
<dbReference type="InterPro" id="IPR001845">
    <property type="entry name" value="HTH_ArsR_DNA-bd_dom"/>
</dbReference>
<feature type="domain" description="HTH arsR-type" evidence="4">
    <location>
        <begin position="14"/>
        <end position="96"/>
    </location>
</feature>
<proteinExistence type="predicted"/>
<evidence type="ECO:0000313" key="6">
    <source>
        <dbReference type="Proteomes" id="UP000535890"/>
    </source>
</evidence>
<dbReference type="AlphaFoldDB" id="A0A7Y9DR86"/>
<name>A0A7Y9DR86_9PSEU</name>
<sequence length="101" mass="11271">MRRHEGTATETLSRVVHAIDHPARRAIVDRLVDGEADVAELADLVWDGFRLGQSSTSNHLRVLREADLVAVSVRYGERYCVLCPASLSELMRWVSRCVGPV</sequence>
<reference evidence="5 6" key="1">
    <citation type="submission" date="2020-07" db="EMBL/GenBank/DDBJ databases">
        <title>Sequencing the genomes of 1000 actinobacteria strains.</title>
        <authorList>
            <person name="Klenk H.-P."/>
        </authorList>
    </citation>
    <scope>NUCLEOTIDE SEQUENCE [LARGE SCALE GENOMIC DNA]</scope>
    <source>
        <strain evidence="5 6">DSM 45772</strain>
    </source>
</reference>
<gene>
    <name evidence="5" type="ORF">BJ983_000149</name>
</gene>
<dbReference type="InterPro" id="IPR036388">
    <property type="entry name" value="WH-like_DNA-bd_sf"/>
</dbReference>
<keyword evidence="2 5" id="KW-0238">DNA-binding</keyword>
<evidence type="ECO:0000256" key="2">
    <source>
        <dbReference type="ARBA" id="ARBA00023125"/>
    </source>
</evidence>
<evidence type="ECO:0000256" key="3">
    <source>
        <dbReference type="ARBA" id="ARBA00023163"/>
    </source>
</evidence>
<evidence type="ECO:0000256" key="1">
    <source>
        <dbReference type="ARBA" id="ARBA00023015"/>
    </source>
</evidence>
<dbReference type="InterPro" id="IPR051081">
    <property type="entry name" value="HTH_MetalResp_TranReg"/>
</dbReference>
<dbReference type="Pfam" id="PF12840">
    <property type="entry name" value="HTH_20"/>
    <property type="match status" value="1"/>
</dbReference>
<dbReference type="Gene3D" id="1.10.10.10">
    <property type="entry name" value="Winged helix-like DNA-binding domain superfamily/Winged helix DNA-binding domain"/>
    <property type="match status" value="1"/>
</dbReference>
<evidence type="ECO:0000259" key="4">
    <source>
        <dbReference type="SMART" id="SM00418"/>
    </source>
</evidence>
<accession>A0A7Y9DR86</accession>
<dbReference type="InterPro" id="IPR036390">
    <property type="entry name" value="WH_DNA-bd_sf"/>
</dbReference>
<organism evidence="5 6">
    <name type="scientific">Actinomycetospora corticicola</name>
    <dbReference type="NCBI Taxonomy" id="663602"/>
    <lineage>
        <taxon>Bacteria</taxon>
        <taxon>Bacillati</taxon>
        <taxon>Actinomycetota</taxon>
        <taxon>Actinomycetes</taxon>
        <taxon>Pseudonocardiales</taxon>
        <taxon>Pseudonocardiaceae</taxon>
        <taxon>Actinomycetospora</taxon>
    </lineage>
</organism>
<dbReference type="EMBL" id="JACCBN010000001">
    <property type="protein sequence ID" value="NYD34047.1"/>
    <property type="molecule type" value="Genomic_DNA"/>
</dbReference>
<dbReference type="GO" id="GO:0003700">
    <property type="term" value="F:DNA-binding transcription factor activity"/>
    <property type="evidence" value="ECO:0007669"/>
    <property type="project" value="InterPro"/>
</dbReference>
<dbReference type="Proteomes" id="UP000535890">
    <property type="component" value="Unassembled WGS sequence"/>
</dbReference>
<dbReference type="CDD" id="cd00090">
    <property type="entry name" value="HTH_ARSR"/>
    <property type="match status" value="1"/>
</dbReference>
<dbReference type="RefSeq" id="WP_179792047.1">
    <property type="nucleotide sequence ID" value="NZ_BAABHP010000012.1"/>
</dbReference>
<keyword evidence="1" id="KW-0805">Transcription regulation</keyword>
<dbReference type="PANTHER" id="PTHR33154:SF33">
    <property type="entry name" value="TRANSCRIPTIONAL REPRESSOR SDPR"/>
    <property type="match status" value="1"/>
</dbReference>
<dbReference type="InterPro" id="IPR011991">
    <property type="entry name" value="ArsR-like_HTH"/>
</dbReference>